<sequence length="110" mass="13072">MEFVKSRLLDAELKFKGNEAEKYRGNSSVFYINKIKNSQNNKCCGCNRDHFYRDWLNKNVDRGYFRRSRGGPRGRTYTRTRQTNLSNRNGEEYIDTNKNFAFIALSYCLM</sequence>
<gene>
    <name evidence="1" type="ORF">WA026_009267</name>
</gene>
<name>A0AAW1UV80_9CUCU</name>
<evidence type="ECO:0000313" key="1">
    <source>
        <dbReference type="EMBL" id="KAK9885043.1"/>
    </source>
</evidence>
<proteinExistence type="predicted"/>
<accession>A0AAW1UV80</accession>
<evidence type="ECO:0000313" key="2">
    <source>
        <dbReference type="Proteomes" id="UP001431783"/>
    </source>
</evidence>
<comment type="caution">
    <text evidence="1">The sequence shown here is derived from an EMBL/GenBank/DDBJ whole genome shotgun (WGS) entry which is preliminary data.</text>
</comment>
<protein>
    <submittedName>
        <fullName evidence="1">Uncharacterized protein</fullName>
    </submittedName>
</protein>
<dbReference type="EMBL" id="JARQZJ010000094">
    <property type="protein sequence ID" value="KAK9885043.1"/>
    <property type="molecule type" value="Genomic_DNA"/>
</dbReference>
<keyword evidence="2" id="KW-1185">Reference proteome</keyword>
<dbReference type="AlphaFoldDB" id="A0AAW1UV80"/>
<dbReference type="Proteomes" id="UP001431783">
    <property type="component" value="Unassembled WGS sequence"/>
</dbReference>
<organism evidence="1 2">
    <name type="scientific">Henosepilachna vigintioctopunctata</name>
    <dbReference type="NCBI Taxonomy" id="420089"/>
    <lineage>
        <taxon>Eukaryota</taxon>
        <taxon>Metazoa</taxon>
        <taxon>Ecdysozoa</taxon>
        <taxon>Arthropoda</taxon>
        <taxon>Hexapoda</taxon>
        <taxon>Insecta</taxon>
        <taxon>Pterygota</taxon>
        <taxon>Neoptera</taxon>
        <taxon>Endopterygota</taxon>
        <taxon>Coleoptera</taxon>
        <taxon>Polyphaga</taxon>
        <taxon>Cucujiformia</taxon>
        <taxon>Coccinelloidea</taxon>
        <taxon>Coccinellidae</taxon>
        <taxon>Epilachninae</taxon>
        <taxon>Epilachnini</taxon>
        <taxon>Henosepilachna</taxon>
    </lineage>
</organism>
<reference evidence="1 2" key="1">
    <citation type="submission" date="2023-03" db="EMBL/GenBank/DDBJ databases">
        <title>Genome insight into feeding habits of ladybird beetles.</title>
        <authorList>
            <person name="Li H.-S."/>
            <person name="Huang Y.-H."/>
            <person name="Pang H."/>
        </authorList>
    </citation>
    <scope>NUCLEOTIDE SEQUENCE [LARGE SCALE GENOMIC DNA]</scope>
    <source>
        <strain evidence="1">SYSU_2023b</strain>
        <tissue evidence="1">Whole body</tissue>
    </source>
</reference>